<feature type="signal peptide" evidence="1">
    <location>
        <begin position="1"/>
        <end position="16"/>
    </location>
</feature>
<protein>
    <submittedName>
        <fullName evidence="2">Uncharacterized protein</fullName>
    </submittedName>
</protein>
<accession>A4S8B4</accession>
<dbReference type="InterPro" id="IPR038934">
    <property type="entry name" value="At5g64816-like"/>
</dbReference>
<reference evidence="2 3" key="1">
    <citation type="journal article" date="2007" name="Proc. Natl. Acad. Sci. U.S.A.">
        <title>The tiny eukaryote Ostreococcus provides genomic insights into the paradox of plankton speciation.</title>
        <authorList>
            <person name="Palenik B."/>
            <person name="Grimwood J."/>
            <person name="Aerts A."/>
            <person name="Rouze P."/>
            <person name="Salamov A."/>
            <person name="Putnam N."/>
            <person name="Dupont C."/>
            <person name="Jorgensen R."/>
            <person name="Derelle E."/>
            <person name="Rombauts S."/>
            <person name="Zhou K."/>
            <person name="Otillar R."/>
            <person name="Merchant S.S."/>
            <person name="Podell S."/>
            <person name="Gaasterland T."/>
            <person name="Napoli C."/>
            <person name="Gendler K."/>
            <person name="Manuell A."/>
            <person name="Tai V."/>
            <person name="Vallon O."/>
            <person name="Piganeau G."/>
            <person name="Jancek S."/>
            <person name="Heijde M."/>
            <person name="Jabbari K."/>
            <person name="Bowler C."/>
            <person name="Lohr M."/>
            <person name="Robbens S."/>
            <person name="Werner G."/>
            <person name="Dubchak I."/>
            <person name="Pazour G.J."/>
            <person name="Ren Q."/>
            <person name="Paulsen I."/>
            <person name="Delwiche C."/>
            <person name="Schmutz J."/>
            <person name="Rokhsar D."/>
            <person name="Van de Peer Y."/>
            <person name="Moreau H."/>
            <person name="Grigoriev I.V."/>
        </authorList>
    </citation>
    <scope>NUCLEOTIDE SEQUENCE [LARGE SCALE GENOMIC DNA]</scope>
    <source>
        <strain evidence="2 3">CCE9901</strain>
    </source>
</reference>
<evidence type="ECO:0000313" key="3">
    <source>
        <dbReference type="Proteomes" id="UP000001568"/>
    </source>
</evidence>
<dbReference type="Proteomes" id="UP000001568">
    <property type="component" value="Chromosome 15"/>
</dbReference>
<keyword evidence="1" id="KW-0732">Signal</keyword>
<dbReference type="Gramene" id="ABP00031">
    <property type="protein sequence ID" value="ABP00031"/>
    <property type="gene ID" value="OSTLU_27790"/>
</dbReference>
<organism evidence="2 3">
    <name type="scientific">Ostreococcus lucimarinus (strain CCE9901)</name>
    <dbReference type="NCBI Taxonomy" id="436017"/>
    <lineage>
        <taxon>Eukaryota</taxon>
        <taxon>Viridiplantae</taxon>
        <taxon>Chlorophyta</taxon>
        <taxon>Mamiellophyceae</taxon>
        <taxon>Mamiellales</taxon>
        <taxon>Bathycoccaceae</taxon>
        <taxon>Ostreococcus</taxon>
    </lineage>
</organism>
<dbReference type="OrthoDB" id="1875050at2759"/>
<evidence type="ECO:0000256" key="1">
    <source>
        <dbReference type="SAM" id="SignalP"/>
    </source>
</evidence>
<feature type="chain" id="PRO_5002673238" evidence="1">
    <location>
        <begin position="17"/>
        <end position="124"/>
    </location>
</feature>
<dbReference type="HOGENOM" id="CLU_131757_0_0_1"/>
<dbReference type="OMA" id="RIRRNHA"/>
<dbReference type="STRING" id="436017.A4S8B4"/>
<dbReference type="EMBL" id="CP000595">
    <property type="protein sequence ID" value="ABP00031.1"/>
    <property type="molecule type" value="Genomic_DNA"/>
</dbReference>
<dbReference type="RefSeq" id="XP_001421737.1">
    <property type="nucleotide sequence ID" value="XM_001421700.1"/>
</dbReference>
<sequence>MVQLALIAAPIGAATAVAVATKTFLNTRQNSQKELRRGVVDENEVSFACERVCASDRLMAKLGGLGKAELMHTCVTTCGMSATDACVDACARVACTAGHGVPGWNEKCLRRCASECARGRTSTP</sequence>
<name>A4S8B4_OSTLU</name>
<keyword evidence="3" id="KW-1185">Reference proteome</keyword>
<gene>
    <name evidence="2" type="ORF">OSTLU_27790</name>
</gene>
<proteinExistence type="predicted"/>
<dbReference type="AlphaFoldDB" id="A4S8B4"/>
<dbReference type="GeneID" id="5005631"/>
<dbReference type="eggNOG" id="ENOG502S01Q">
    <property type="taxonomic scope" value="Eukaryota"/>
</dbReference>
<dbReference type="PANTHER" id="PTHR35548:SF1">
    <property type="entry name" value="EXPRESSED PROTEIN"/>
    <property type="match status" value="1"/>
</dbReference>
<dbReference type="KEGG" id="olu:OSTLU_27790"/>
<dbReference type="PANTHER" id="PTHR35548">
    <property type="entry name" value="EXPRESSED PROTEIN"/>
    <property type="match status" value="1"/>
</dbReference>
<evidence type="ECO:0000313" key="2">
    <source>
        <dbReference type="EMBL" id="ABP00031.1"/>
    </source>
</evidence>